<comment type="caution">
    <text evidence="2">The sequence shown here is derived from an EMBL/GenBank/DDBJ whole genome shotgun (WGS) entry which is preliminary data.</text>
</comment>
<dbReference type="OrthoDB" id="9904960at2"/>
<evidence type="ECO:0000313" key="3">
    <source>
        <dbReference type="Proteomes" id="UP000318288"/>
    </source>
</evidence>
<feature type="transmembrane region" description="Helical" evidence="1">
    <location>
        <begin position="92"/>
        <end position="111"/>
    </location>
</feature>
<keyword evidence="1" id="KW-0812">Transmembrane</keyword>
<dbReference type="Proteomes" id="UP000318288">
    <property type="component" value="Unassembled WGS sequence"/>
</dbReference>
<evidence type="ECO:0000256" key="1">
    <source>
        <dbReference type="SAM" id="Phobius"/>
    </source>
</evidence>
<evidence type="ECO:0000313" key="2">
    <source>
        <dbReference type="EMBL" id="TWU44715.1"/>
    </source>
</evidence>
<reference evidence="2 3" key="1">
    <citation type="submission" date="2019-02" db="EMBL/GenBank/DDBJ databases">
        <title>Deep-cultivation of Planctomycetes and their phenomic and genomic characterization uncovers novel biology.</title>
        <authorList>
            <person name="Wiegand S."/>
            <person name="Jogler M."/>
            <person name="Boedeker C."/>
            <person name="Pinto D."/>
            <person name="Vollmers J."/>
            <person name="Rivas-Marin E."/>
            <person name="Kohn T."/>
            <person name="Peeters S.H."/>
            <person name="Heuer A."/>
            <person name="Rast P."/>
            <person name="Oberbeckmann S."/>
            <person name="Bunk B."/>
            <person name="Jeske O."/>
            <person name="Meyerdierks A."/>
            <person name="Storesund J.E."/>
            <person name="Kallscheuer N."/>
            <person name="Luecker S."/>
            <person name="Lage O.M."/>
            <person name="Pohl T."/>
            <person name="Merkel B.J."/>
            <person name="Hornburger P."/>
            <person name="Mueller R.-W."/>
            <person name="Bruemmer F."/>
            <person name="Labrenz M."/>
            <person name="Spormann A.M."/>
            <person name="Op Den Camp H."/>
            <person name="Overmann J."/>
            <person name="Amann R."/>
            <person name="Jetten M.S.M."/>
            <person name="Mascher T."/>
            <person name="Medema M.H."/>
            <person name="Devos D.P."/>
            <person name="Kaster A.-K."/>
            <person name="Ovreas L."/>
            <person name="Rohde M."/>
            <person name="Galperin M.Y."/>
            <person name="Jogler C."/>
        </authorList>
    </citation>
    <scope>NUCLEOTIDE SEQUENCE [LARGE SCALE GENOMIC DNA]</scope>
    <source>
        <strain evidence="2 3">Poly51</strain>
    </source>
</reference>
<organism evidence="2 3">
    <name type="scientific">Rubripirellula tenax</name>
    <dbReference type="NCBI Taxonomy" id="2528015"/>
    <lineage>
        <taxon>Bacteria</taxon>
        <taxon>Pseudomonadati</taxon>
        <taxon>Planctomycetota</taxon>
        <taxon>Planctomycetia</taxon>
        <taxon>Pirellulales</taxon>
        <taxon>Pirellulaceae</taxon>
        <taxon>Rubripirellula</taxon>
    </lineage>
</organism>
<keyword evidence="3" id="KW-1185">Reference proteome</keyword>
<proteinExistence type="predicted"/>
<keyword evidence="1" id="KW-1133">Transmembrane helix</keyword>
<gene>
    <name evidence="2" type="ORF">Poly51_59840</name>
</gene>
<accession>A0A5C6E875</accession>
<dbReference type="RefSeq" id="WP_146462364.1">
    <property type="nucleotide sequence ID" value="NZ_SJPW01000010.1"/>
</dbReference>
<sequence length="173" mass="19393">MSDDVTEYRYKTLGAHGHVELSERDVTCDTTSYLGRWKTTTPYSAIEPHPISLWQTPPITIYCGVGLGFLAVVLGFVAFGELRSNAWSPTSAFAFYAVFSVTTFVLLIRVVRNWSAEWIMFPTAIDGHRIAYIKTRRDKEAFDAFTVNLKSRICNAPSRQDSGEPSDARESPS</sequence>
<feature type="transmembrane region" description="Helical" evidence="1">
    <location>
        <begin position="59"/>
        <end position="80"/>
    </location>
</feature>
<protein>
    <submittedName>
        <fullName evidence="2">Uncharacterized protein</fullName>
    </submittedName>
</protein>
<keyword evidence="1" id="KW-0472">Membrane</keyword>
<name>A0A5C6E875_9BACT</name>
<dbReference type="EMBL" id="SJPW01000010">
    <property type="protein sequence ID" value="TWU44715.1"/>
    <property type="molecule type" value="Genomic_DNA"/>
</dbReference>
<dbReference type="AlphaFoldDB" id="A0A5C6E875"/>